<evidence type="ECO:0000313" key="1">
    <source>
        <dbReference type="EMBL" id="MCV2368390.1"/>
    </source>
</evidence>
<protein>
    <recommendedName>
        <fullName evidence="3">Transposase</fullName>
    </recommendedName>
</protein>
<dbReference type="Proteomes" id="UP001209701">
    <property type="component" value="Unassembled WGS sequence"/>
</dbReference>
<reference evidence="1 2" key="1">
    <citation type="submission" date="2021-11" db="EMBL/GenBank/DDBJ databases">
        <authorList>
            <person name="Liang Q."/>
            <person name="Mou H."/>
            <person name="Liu Z."/>
        </authorList>
    </citation>
    <scope>NUCLEOTIDE SEQUENCE [LARGE SCALE GENOMIC DNA]</scope>
    <source>
        <strain evidence="1 2">CHU3</strain>
    </source>
</reference>
<sequence>MPSTHHTNKPAPAAMPLERVFVLKLADSATAGELTGRLEHVVCGRQLEFGSARQLMALLRQTGPDGRRKP</sequence>
<accession>A0ABT2YEA8</accession>
<evidence type="ECO:0000313" key="2">
    <source>
        <dbReference type="Proteomes" id="UP001209701"/>
    </source>
</evidence>
<keyword evidence="2" id="KW-1185">Reference proteome</keyword>
<evidence type="ECO:0008006" key="3">
    <source>
        <dbReference type="Google" id="ProtNLM"/>
    </source>
</evidence>
<comment type="caution">
    <text evidence="1">The sequence shown here is derived from an EMBL/GenBank/DDBJ whole genome shotgun (WGS) entry which is preliminary data.</text>
</comment>
<name>A0ABT2YEA8_9BURK</name>
<proteinExistence type="predicted"/>
<dbReference type="EMBL" id="JAJIRN010000004">
    <property type="protein sequence ID" value="MCV2368390.1"/>
    <property type="molecule type" value="Genomic_DNA"/>
</dbReference>
<dbReference type="RefSeq" id="WP_263570992.1">
    <property type="nucleotide sequence ID" value="NZ_JAJIRN010000004.1"/>
</dbReference>
<gene>
    <name evidence="1" type="ORF">LNV07_09815</name>
</gene>
<organism evidence="1 2">
    <name type="scientific">Roseateles oligotrophus</name>
    <dbReference type="NCBI Taxonomy" id="1769250"/>
    <lineage>
        <taxon>Bacteria</taxon>
        <taxon>Pseudomonadati</taxon>
        <taxon>Pseudomonadota</taxon>
        <taxon>Betaproteobacteria</taxon>
        <taxon>Burkholderiales</taxon>
        <taxon>Sphaerotilaceae</taxon>
        <taxon>Roseateles</taxon>
    </lineage>
</organism>